<dbReference type="PRINTS" id="PR00344">
    <property type="entry name" value="BCTRLSENSOR"/>
</dbReference>
<evidence type="ECO:0000256" key="6">
    <source>
        <dbReference type="SAM" id="Coils"/>
    </source>
</evidence>
<name>A0ABX0QA13_9BACT</name>
<dbReference type="InterPro" id="IPR003661">
    <property type="entry name" value="HisK_dim/P_dom"/>
</dbReference>
<dbReference type="InterPro" id="IPR035965">
    <property type="entry name" value="PAS-like_dom_sf"/>
</dbReference>
<dbReference type="InterPro" id="IPR004358">
    <property type="entry name" value="Sig_transdc_His_kin-like_C"/>
</dbReference>
<sequence>MYSPSGELVNFQFIYVNGVIRTQSTLTNYKLEPGALFLDDTQVRPAYFAKHFWLLAEVLETGVSQTYTQFNDVLNGWYTITHQSMNGGILSVARDVSDQIQAAKAIQEQATQMQAMLEGSQNGTLLIQPVYTADQQPNDYVIVAANQAFGDLTNVNVKAVIGQSLGEVYPEYKRAGVFDLYCATLADGIPRKSEVYYGDSDRRGWFELSVSRHESYLVITSTNTTEARLARETIEEAARNLQSVIDHAQTGIFVFSPILNEAGDEIIDFRFKTINRMVAALVGQTPETLTGAVASDWFTSYRETGLFDQYRRTYLTGEELRADINYNVDGFDVWFDVQSRRVENDVLVTFTDYTLLKQAQQVVEQQAVKTRQQTELLNSVLDGSESGIMAFEAIRDPARQQAIVDFRFVVVNKACESIIGLPVESLLGKRLYDMFPGNWETGLFDLYVQTTESGQPGSTEVYYNHDGLDFWLSISTQKLGDGFVVTFSDISALKRATKAVEAASEELSTVIDTSQTGISLMSPVLNETGELVDFRFKVANKQLGAYVGQESATIIGDLASRWLPDYLTNGLFAHYREAYLTGVTKRFDFHYEGDGIDVWLDLMVTKMNDAVLVTFTDYTALKQLQQQLENTIADLKRSNANLEQFAYVASHDLQEPLRKIQSFGDVLQTRYGSLVGLDGIDLIVRMQIAANRMSGLIRDILAYSRLASRRDDAQLVSIQAVATRVLDDLDLTIQETEAVVQVGELPTVYGDEMQLRQLLQNLLSNALKFRSNERLPVISLSGHRVAAANLPDDVLPVQKAAFYECITLVDNGIGFDQKYTDRIFQVFQRLHGRSQYEGTGIGLAIVQKVVENHGGAVTASSQQGQGAVFTIYLPAV</sequence>
<dbReference type="InterPro" id="IPR013656">
    <property type="entry name" value="PAS_4"/>
</dbReference>
<proteinExistence type="predicted"/>
<comment type="catalytic activity">
    <reaction evidence="1">
        <text>ATP + protein L-histidine = ADP + protein N-phospho-L-histidine.</text>
        <dbReference type="EC" id="2.7.13.3"/>
    </reaction>
</comment>
<dbReference type="CDD" id="cd00082">
    <property type="entry name" value="HisKA"/>
    <property type="match status" value="1"/>
</dbReference>
<dbReference type="InterPro" id="IPR036097">
    <property type="entry name" value="HisK_dim/P_sf"/>
</dbReference>
<evidence type="ECO:0000256" key="4">
    <source>
        <dbReference type="ARBA" id="ARBA00022679"/>
    </source>
</evidence>
<reference evidence="9" key="1">
    <citation type="submission" date="2019-09" db="EMBL/GenBank/DDBJ databases">
        <authorList>
            <person name="Jung D.-H."/>
        </authorList>
    </citation>
    <scope>NUCLEOTIDE SEQUENCE [LARGE SCALE GENOMIC DNA]</scope>
    <source>
        <strain evidence="9">JA-25</strain>
    </source>
</reference>
<dbReference type="Pfam" id="PF00512">
    <property type="entry name" value="HisKA"/>
    <property type="match status" value="1"/>
</dbReference>
<dbReference type="PROSITE" id="PS50109">
    <property type="entry name" value="HIS_KIN"/>
    <property type="match status" value="1"/>
</dbReference>
<dbReference type="Gene3D" id="3.30.450.20">
    <property type="entry name" value="PAS domain"/>
    <property type="match status" value="4"/>
</dbReference>
<dbReference type="SMART" id="SM00388">
    <property type="entry name" value="HisKA"/>
    <property type="match status" value="1"/>
</dbReference>
<dbReference type="SMART" id="SM00091">
    <property type="entry name" value="PAS"/>
    <property type="match status" value="3"/>
</dbReference>
<dbReference type="SUPFAM" id="SSF55785">
    <property type="entry name" value="PYP-like sensor domain (PAS domain)"/>
    <property type="match status" value="4"/>
</dbReference>
<feature type="coiled-coil region" evidence="6">
    <location>
        <begin position="618"/>
        <end position="645"/>
    </location>
</feature>
<evidence type="ECO:0000313" key="8">
    <source>
        <dbReference type="EMBL" id="NID09054.1"/>
    </source>
</evidence>
<evidence type="ECO:0000256" key="3">
    <source>
        <dbReference type="ARBA" id="ARBA00022553"/>
    </source>
</evidence>
<dbReference type="CDD" id="cd00130">
    <property type="entry name" value="PAS"/>
    <property type="match status" value="1"/>
</dbReference>
<keyword evidence="6" id="KW-0175">Coiled coil</keyword>
<dbReference type="Gene3D" id="1.10.287.130">
    <property type="match status" value="1"/>
</dbReference>
<keyword evidence="3" id="KW-0597">Phosphoprotein</keyword>
<dbReference type="Pfam" id="PF02518">
    <property type="entry name" value="HATPase_c"/>
    <property type="match status" value="1"/>
</dbReference>
<dbReference type="Pfam" id="PF08448">
    <property type="entry name" value="PAS_4"/>
    <property type="match status" value="2"/>
</dbReference>
<reference evidence="9" key="2">
    <citation type="submission" date="2023-07" db="EMBL/GenBank/DDBJ databases">
        <authorList>
            <person name="Jung D.-H."/>
        </authorList>
    </citation>
    <scope>NUCLEOTIDE SEQUENCE [LARGE SCALE GENOMIC DNA]</scope>
    <source>
        <strain evidence="9">JA-25</strain>
    </source>
</reference>
<dbReference type="EC" id="2.7.13.3" evidence="2"/>
<keyword evidence="4" id="KW-0808">Transferase</keyword>
<dbReference type="SUPFAM" id="SSF47384">
    <property type="entry name" value="Homodimeric domain of signal transducing histidine kinase"/>
    <property type="match status" value="1"/>
</dbReference>
<dbReference type="NCBIfam" id="TIGR00229">
    <property type="entry name" value="sensory_box"/>
    <property type="match status" value="1"/>
</dbReference>
<dbReference type="InterPro" id="IPR000014">
    <property type="entry name" value="PAS"/>
</dbReference>
<gene>
    <name evidence="8" type="ORF">F7231_02625</name>
</gene>
<keyword evidence="5" id="KW-0418">Kinase</keyword>
<dbReference type="InterPro" id="IPR036890">
    <property type="entry name" value="HATPase_C_sf"/>
</dbReference>
<protein>
    <recommendedName>
        <fullName evidence="2">histidine kinase</fullName>
        <ecNumber evidence="2">2.7.13.3</ecNumber>
    </recommendedName>
</protein>
<evidence type="ECO:0000256" key="5">
    <source>
        <dbReference type="ARBA" id="ARBA00022777"/>
    </source>
</evidence>
<dbReference type="PANTHER" id="PTHR43304">
    <property type="entry name" value="PHYTOCHROME-LIKE PROTEIN CPH1"/>
    <property type="match status" value="1"/>
</dbReference>
<accession>A0ABX0QA13</accession>
<dbReference type="InterPro" id="IPR052162">
    <property type="entry name" value="Sensor_kinase/Photoreceptor"/>
</dbReference>
<evidence type="ECO:0000256" key="1">
    <source>
        <dbReference type="ARBA" id="ARBA00000085"/>
    </source>
</evidence>
<dbReference type="PANTHER" id="PTHR43304:SF1">
    <property type="entry name" value="PAC DOMAIN-CONTAINING PROTEIN"/>
    <property type="match status" value="1"/>
</dbReference>
<evidence type="ECO:0000256" key="2">
    <source>
        <dbReference type="ARBA" id="ARBA00012438"/>
    </source>
</evidence>
<dbReference type="SMART" id="SM00387">
    <property type="entry name" value="HATPase_c"/>
    <property type="match status" value="1"/>
</dbReference>
<keyword evidence="9" id="KW-1185">Reference proteome</keyword>
<organism evidence="8 9">
    <name type="scientific">Fibrivirga algicola</name>
    <dbReference type="NCBI Taxonomy" id="2950420"/>
    <lineage>
        <taxon>Bacteria</taxon>
        <taxon>Pseudomonadati</taxon>
        <taxon>Bacteroidota</taxon>
        <taxon>Cytophagia</taxon>
        <taxon>Cytophagales</taxon>
        <taxon>Spirosomataceae</taxon>
        <taxon>Fibrivirga</taxon>
    </lineage>
</organism>
<dbReference type="RefSeq" id="WP_157510824.1">
    <property type="nucleotide sequence ID" value="NZ_WAEL01000001.1"/>
</dbReference>
<comment type="caution">
    <text evidence="8">The sequence shown here is derived from an EMBL/GenBank/DDBJ whole genome shotgun (WGS) entry which is preliminary data.</text>
</comment>
<dbReference type="SUPFAM" id="SSF55874">
    <property type="entry name" value="ATPase domain of HSP90 chaperone/DNA topoisomerase II/histidine kinase"/>
    <property type="match status" value="1"/>
</dbReference>
<feature type="domain" description="Histidine kinase" evidence="7">
    <location>
        <begin position="648"/>
        <end position="876"/>
    </location>
</feature>
<dbReference type="InterPro" id="IPR003594">
    <property type="entry name" value="HATPase_dom"/>
</dbReference>
<dbReference type="Proteomes" id="UP000606008">
    <property type="component" value="Unassembled WGS sequence"/>
</dbReference>
<dbReference type="InterPro" id="IPR005467">
    <property type="entry name" value="His_kinase_dom"/>
</dbReference>
<evidence type="ECO:0000313" key="9">
    <source>
        <dbReference type="Proteomes" id="UP000606008"/>
    </source>
</evidence>
<dbReference type="EMBL" id="WAEL01000001">
    <property type="protein sequence ID" value="NID09054.1"/>
    <property type="molecule type" value="Genomic_DNA"/>
</dbReference>
<dbReference type="Gene3D" id="3.30.565.10">
    <property type="entry name" value="Histidine kinase-like ATPase, C-terminal domain"/>
    <property type="match status" value="1"/>
</dbReference>
<evidence type="ECO:0000259" key="7">
    <source>
        <dbReference type="PROSITE" id="PS50109"/>
    </source>
</evidence>